<proteinExistence type="predicted"/>
<sequence>MQPTTELDAAGEQGGKGRSFSPTAKIRTDPGRAMRSWPAAVPGEEFHPDPPPRLLALRHRDAPRRLVAADPA</sequence>
<keyword evidence="3" id="KW-1185">Reference proteome</keyword>
<evidence type="ECO:0000313" key="3">
    <source>
        <dbReference type="Proteomes" id="UP000605992"/>
    </source>
</evidence>
<name>A0A8J3UZD8_9ACTN</name>
<evidence type="ECO:0000256" key="1">
    <source>
        <dbReference type="SAM" id="MobiDB-lite"/>
    </source>
</evidence>
<dbReference type="AlphaFoldDB" id="A0A8J3UZD8"/>
<dbReference type="Proteomes" id="UP000605992">
    <property type="component" value="Unassembled WGS sequence"/>
</dbReference>
<comment type="caution">
    <text evidence="2">The sequence shown here is derived from an EMBL/GenBank/DDBJ whole genome shotgun (WGS) entry which is preliminary data.</text>
</comment>
<feature type="region of interest" description="Disordered" evidence="1">
    <location>
        <begin position="1"/>
        <end position="51"/>
    </location>
</feature>
<evidence type="ECO:0000313" key="2">
    <source>
        <dbReference type="EMBL" id="GII54909.1"/>
    </source>
</evidence>
<accession>A0A8J3UZD8</accession>
<organism evidence="2 3">
    <name type="scientific">Planotetraspora thailandica</name>
    <dbReference type="NCBI Taxonomy" id="487172"/>
    <lineage>
        <taxon>Bacteria</taxon>
        <taxon>Bacillati</taxon>
        <taxon>Actinomycetota</taxon>
        <taxon>Actinomycetes</taxon>
        <taxon>Streptosporangiales</taxon>
        <taxon>Streptosporangiaceae</taxon>
        <taxon>Planotetraspora</taxon>
    </lineage>
</organism>
<dbReference type="EMBL" id="BOOR01000021">
    <property type="protein sequence ID" value="GII54909.1"/>
    <property type="molecule type" value="Genomic_DNA"/>
</dbReference>
<protein>
    <submittedName>
        <fullName evidence="2">Uncharacterized protein</fullName>
    </submittedName>
</protein>
<gene>
    <name evidence="2" type="ORF">Pth03_32980</name>
</gene>
<reference evidence="2" key="1">
    <citation type="submission" date="2021-01" db="EMBL/GenBank/DDBJ databases">
        <title>Whole genome shotgun sequence of Planotetraspora thailandica NBRC 104271.</title>
        <authorList>
            <person name="Komaki H."/>
            <person name="Tamura T."/>
        </authorList>
    </citation>
    <scope>NUCLEOTIDE SEQUENCE</scope>
    <source>
        <strain evidence="2">NBRC 104271</strain>
    </source>
</reference>